<proteinExistence type="predicted"/>
<evidence type="ECO:0000313" key="2">
    <source>
        <dbReference type="Proteomes" id="UP001472866"/>
    </source>
</evidence>
<accession>A0AAX4P5X2</accession>
<gene>
    <name evidence="1" type="ORF">HKI87_03g25590</name>
</gene>
<dbReference type="Proteomes" id="UP001472866">
    <property type="component" value="Chromosome 03"/>
</dbReference>
<dbReference type="AlphaFoldDB" id="A0AAX4P5X2"/>
<sequence length="101" mass="11233">MEPSGAAARQSKGAGVVRDFTLDNYALRLMEKKGGDEDFDEWLAIFETMVEIWEGLPDDFEFCAPSPSRATEFDSDTELWPVLGTEGEENDDGVLHENTEG</sequence>
<dbReference type="EMBL" id="CP151503">
    <property type="protein sequence ID" value="WZN61025.1"/>
    <property type="molecule type" value="Genomic_DNA"/>
</dbReference>
<keyword evidence="2" id="KW-1185">Reference proteome</keyword>
<evidence type="ECO:0000313" key="1">
    <source>
        <dbReference type="EMBL" id="WZN61025.1"/>
    </source>
</evidence>
<organism evidence="1 2">
    <name type="scientific">Chloropicon roscoffensis</name>
    <dbReference type="NCBI Taxonomy" id="1461544"/>
    <lineage>
        <taxon>Eukaryota</taxon>
        <taxon>Viridiplantae</taxon>
        <taxon>Chlorophyta</taxon>
        <taxon>Chloropicophyceae</taxon>
        <taxon>Chloropicales</taxon>
        <taxon>Chloropicaceae</taxon>
        <taxon>Chloropicon</taxon>
    </lineage>
</organism>
<name>A0AAX4P5X2_9CHLO</name>
<protein>
    <submittedName>
        <fullName evidence="1">Uncharacterized protein</fullName>
    </submittedName>
</protein>
<reference evidence="1 2" key="1">
    <citation type="submission" date="2024-03" db="EMBL/GenBank/DDBJ databases">
        <title>Complete genome sequence of the green alga Chloropicon roscoffensis RCC1871.</title>
        <authorList>
            <person name="Lemieux C."/>
            <person name="Pombert J.-F."/>
            <person name="Otis C."/>
            <person name="Turmel M."/>
        </authorList>
    </citation>
    <scope>NUCLEOTIDE SEQUENCE [LARGE SCALE GENOMIC DNA]</scope>
    <source>
        <strain evidence="1 2">RCC1871</strain>
    </source>
</reference>